<dbReference type="Proteomes" id="UP000176864">
    <property type="component" value="Unassembled WGS sequence"/>
</dbReference>
<organism evidence="1 2">
    <name type="scientific">Candidatus Doudnabacteria bacterium RIFCSPHIGHO2_01_FULL_46_14</name>
    <dbReference type="NCBI Taxonomy" id="1817824"/>
    <lineage>
        <taxon>Bacteria</taxon>
        <taxon>Candidatus Doudnaibacteriota</taxon>
    </lineage>
</organism>
<sequence length="63" mass="7121">MPIPKDRNSVCWIRGGSGSCPKCGLCHHELETGEEYTCENCGKKFTAWPVDPRYNPQPQLEII</sequence>
<accession>A0A1F5NK02</accession>
<dbReference type="AlphaFoldDB" id="A0A1F5NK02"/>
<gene>
    <name evidence="1" type="ORF">A2751_02955</name>
</gene>
<proteinExistence type="predicted"/>
<comment type="caution">
    <text evidence="1">The sequence shown here is derived from an EMBL/GenBank/DDBJ whole genome shotgun (WGS) entry which is preliminary data.</text>
</comment>
<evidence type="ECO:0000313" key="2">
    <source>
        <dbReference type="Proteomes" id="UP000176864"/>
    </source>
</evidence>
<dbReference type="EMBL" id="MFEK01000016">
    <property type="protein sequence ID" value="OGE77975.1"/>
    <property type="molecule type" value="Genomic_DNA"/>
</dbReference>
<evidence type="ECO:0000313" key="1">
    <source>
        <dbReference type="EMBL" id="OGE77975.1"/>
    </source>
</evidence>
<protein>
    <submittedName>
        <fullName evidence="1">Uncharacterized protein</fullName>
    </submittedName>
</protein>
<reference evidence="1 2" key="1">
    <citation type="journal article" date="2016" name="Nat. Commun.">
        <title>Thousands of microbial genomes shed light on interconnected biogeochemical processes in an aquifer system.</title>
        <authorList>
            <person name="Anantharaman K."/>
            <person name="Brown C.T."/>
            <person name="Hug L.A."/>
            <person name="Sharon I."/>
            <person name="Castelle C.J."/>
            <person name="Probst A.J."/>
            <person name="Thomas B.C."/>
            <person name="Singh A."/>
            <person name="Wilkins M.J."/>
            <person name="Karaoz U."/>
            <person name="Brodie E.L."/>
            <person name="Williams K.H."/>
            <person name="Hubbard S.S."/>
            <person name="Banfield J.F."/>
        </authorList>
    </citation>
    <scope>NUCLEOTIDE SEQUENCE [LARGE SCALE GENOMIC DNA]</scope>
</reference>
<name>A0A1F5NK02_9BACT</name>